<keyword evidence="6" id="KW-1185">Reference proteome</keyword>
<keyword evidence="3 4" id="KW-0546">Nucleotide metabolism</keyword>
<comment type="function">
    <text evidence="4">Nucleoside triphosphate pyrophosphatase that hydrolyzes dTTP and UTP. May have a dual role in cell division arrest and in preventing the incorporation of modified nucleotides into cellular nucleic acids.</text>
</comment>
<reference evidence="5 6" key="1">
    <citation type="journal article" date="2018" name="Antonie Van Leeuwenhoek">
        <title>Larkinella terrae sp. nov., isolated from soil on Jeju Island, South Korea.</title>
        <authorList>
            <person name="Ten L.N."/>
            <person name="Jeon J."/>
            <person name="Park S.J."/>
            <person name="Park S."/>
            <person name="Lee S.Y."/>
            <person name="Kim M.K."/>
            <person name="Jung H.Y."/>
        </authorList>
    </citation>
    <scope>NUCLEOTIDE SEQUENCE [LARGE SCALE GENOMIC DNA]</scope>
    <source>
        <strain evidence="5 6">KCTC 52001</strain>
    </source>
</reference>
<proteinExistence type="inferred from homology"/>
<dbReference type="Proteomes" id="UP000441754">
    <property type="component" value="Unassembled WGS sequence"/>
</dbReference>
<comment type="subcellular location">
    <subcellularLocation>
        <location evidence="4">Cytoplasm</location>
    </subcellularLocation>
</comment>
<dbReference type="GO" id="GO:0005737">
    <property type="term" value="C:cytoplasm"/>
    <property type="evidence" value="ECO:0007669"/>
    <property type="project" value="UniProtKB-SubCell"/>
</dbReference>
<dbReference type="PIRSF" id="PIRSF006305">
    <property type="entry name" value="Maf"/>
    <property type="match status" value="1"/>
</dbReference>
<gene>
    <name evidence="5" type="primary">maf</name>
    <name evidence="5" type="ORF">GJJ30_06790</name>
</gene>
<sequence>MQLTRPLVLASNSPRRQQLMREMGCTFRVDVRPTDEDFPADMPVADVPSFLARQKVDQFRADLGDQLVLCADTIVVVDTDILNKPSDADEAVAMLRRLSGRAHQVMTGVCLLSAEETVSFTDVATVIFNPLDDYEIRSYVEKYRPFDKAGAYGVQEPIGMIGIQRIEGSFYTVMGLPVHRVYQALRSYELRVNPK</sequence>
<keyword evidence="4" id="KW-0963">Cytoplasm</keyword>
<feature type="site" description="Important for substrate specificity" evidence="4">
    <location>
        <position position="15"/>
    </location>
</feature>
<evidence type="ECO:0000313" key="5">
    <source>
        <dbReference type="EMBL" id="MRS60997.1"/>
    </source>
</evidence>
<comment type="catalytic activity">
    <reaction evidence="4">
        <text>dTTP + H2O = dTMP + diphosphate + H(+)</text>
        <dbReference type="Rhea" id="RHEA:28534"/>
        <dbReference type="ChEBI" id="CHEBI:15377"/>
        <dbReference type="ChEBI" id="CHEBI:15378"/>
        <dbReference type="ChEBI" id="CHEBI:33019"/>
        <dbReference type="ChEBI" id="CHEBI:37568"/>
        <dbReference type="ChEBI" id="CHEBI:63528"/>
        <dbReference type="EC" id="3.6.1.9"/>
    </reaction>
</comment>
<dbReference type="PANTHER" id="PTHR43213">
    <property type="entry name" value="BIFUNCTIONAL DTTP/UTP PYROPHOSPHATASE/METHYLTRANSFERASE PROTEIN-RELATED"/>
    <property type="match status" value="1"/>
</dbReference>
<feature type="active site" description="Proton acceptor" evidence="4">
    <location>
        <position position="72"/>
    </location>
</feature>
<name>A0A7K0EGQ7_9BACT</name>
<feature type="site" description="Important for substrate specificity" evidence="4">
    <location>
        <position position="155"/>
    </location>
</feature>
<evidence type="ECO:0000313" key="6">
    <source>
        <dbReference type="Proteomes" id="UP000441754"/>
    </source>
</evidence>
<dbReference type="GO" id="GO:0047429">
    <property type="term" value="F:nucleoside triphosphate diphosphatase activity"/>
    <property type="evidence" value="ECO:0007669"/>
    <property type="project" value="UniProtKB-EC"/>
</dbReference>
<comment type="caution">
    <text evidence="4">Lacks conserved residue(s) required for the propagation of feature annotation.</text>
</comment>
<dbReference type="HAMAP" id="MF_00528">
    <property type="entry name" value="Maf"/>
    <property type="match status" value="1"/>
</dbReference>
<dbReference type="Gene3D" id="3.90.950.10">
    <property type="match status" value="1"/>
</dbReference>
<dbReference type="InterPro" id="IPR003697">
    <property type="entry name" value="Maf-like"/>
</dbReference>
<protein>
    <recommendedName>
        <fullName evidence="4">dTTP/UTP pyrophosphatase</fullName>
        <shortName evidence="4">dTTPase/UTPase</shortName>
        <ecNumber evidence="4">3.6.1.9</ecNumber>
    </recommendedName>
    <alternativeName>
        <fullName evidence="4">Nucleoside triphosphate pyrophosphatase</fullName>
    </alternativeName>
    <alternativeName>
        <fullName evidence="4">Nucleotide pyrophosphatase</fullName>
        <shortName evidence="4">Nucleotide PPase</shortName>
    </alternativeName>
</protein>
<dbReference type="AlphaFoldDB" id="A0A7K0EGQ7"/>
<comment type="caution">
    <text evidence="5">The sequence shown here is derived from an EMBL/GenBank/DDBJ whole genome shotgun (WGS) entry which is preliminary data.</text>
</comment>
<dbReference type="PANTHER" id="PTHR43213:SF5">
    <property type="entry name" value="BIFUNCTIONAL DTTP_UTP PYROPHOSPHATASE_METHYLTRANSFERASE PROTEIN-RELATED"/>
    <property type="match status" value="1"/>
</dbReference>
<dbReference type="RefSeq" id="WP_154174381.1">
    <property type="nucleotide sequence ID" value="NZ_WJXZ01000002.1"/>
</dbReference>
<dbReference type="OrthoDB" id="9807767at2"/>
<evidence type="ECO:0000256" key="3">
    <source>
        <dbReference type="ARBA" id="ARBA00023080"/>
    </source>
</evidence>
<dbReference type="Pfam" id="PF02545">
    <property type="entry name" value="Maf"/>
    <property type="match status" value="1"/>
</dbReference>
<comment type="cofactor">
    <cofactor evidence="1 4">
        <name>a divalent metal cation</name>
        <dbReference type="ChEBI" id="CHEBI:60240"/>
    </cofactor>
</comment>
<dbReference type="SUPFAM" id="SSF52972">
    <property type="entry name" value="ITPase-like"/>
    <property type="match status" value="1"/>
</dbReference>
<dbReference type="CDD" id="cd00555">
    <property type="entry name" value="Maf"/>
    <property type="match status" value="1"/>
</dbReference>
<dbReference type="InterPro" id="IPR029001">
    <property type="entry name" value="ITPase-like_fam"/>
</dbReference>
<dbReference type="EMBL" id="WJXZ01000002">
    <property type="protein sequence ID" value="MRS60997.1"/>
    <property type="molecule type" value="Genomic_DNA"/>
</dbReference>
<accession>A0A7K0EGQ7</accession>
<organism evidence="5 6">
    <name type="scientific">Larkinella terrae</name>
    <dbReference type="NCBI Taxonomy" id="2025311"/>
    <lineage>
        <taxon>Bacteria</taxon>
        <taxon>Pseudomonadati</taxon>
        <taxon>Bacteroidota</taxon>
        <taxon>Cytophagia</taxon>
        <taxon>Cytophagales</taxon>
        <taxon>Spirosomataceae</taxon>
        <taxon>Larkinella</taxon>
    </lineage>
</organism>
<evidence type="ECO:0000256" key="1">
    <source>
        <dbReference type="ARBA" id="ARBA00001968"/>
    </source>
</evidence>
<evidence type="ECO:0000256" key="2">
    <source>
        <dbReference type="ARBA" id="ARBA00022801"/>
    </source>
</evidence>
<dbReference type="EC" id="3.6.1.9" evidence="4"/>
<comment type="catalytic activity">
    <reaction evidence="4">
        <text>UTP + H2O = UMP + diphosphate + H(+)</text>
        <dbReference type="Rhea" id="RHEA:29395"/>
        <dbReference type="ChEBI" id="CHEBI:15377"/>
        <dbReference type="ChEBI" id="CHEBI:15378"/>
        <dbReference type="ChEBI" id="CHEBI:33019"/>
        <dbReference type="ChEBI" id="CHEBI:46398"/>
        <dbReference type="ChEBI" id="CHEBI:57865"/>
        <dbReference type="EC" id="3.6.1.9"/>
    </reaction>
</comment>
<comment type="similarity">
    <text evidence="4">Belongs to the Maf family. YhdE subfamily.</text>
</comment>
<keyword evidence="2 4" id="KW-0378">Hydrolase</keyword>
<feature type="site" description="Important for substrate specificity" evidence="4">
    <location>
        <position position="73"/>
    </location>
</feature>
<dbReference type="NCBIfam" id="TIGR00172">
    <property type="entry name" value="maf"/>
    <property type="match status" value="1"/>
</dbReference>
<dbReference type="GO" id="GO:0009117">
    <property type="term" value="P:nucleotide metabolic process"/>
    <property type="evidence" value="ECO:0007669"/>
    <property type="project" value="UniProtKB-KW"/>
</dbReference>
<evidence type="ECO:0000256" key="4">
    <source>
        <dbReference type="HAMAP-Rule" id="MF_00528"/>
    </source>
</evidence>